<sequence length="117" mass="14146">MKNYTVVEATNECGEKRYLQIPKHDPMDITERRENLNFLYRKCKEILSFLSRKRRYSYEHEKFDNLYFKVVDLKQNIKDALKQEDEGDSVMRFYDSFIKLRREARGSFSSSKDLSIL</sequence>
<dbReference type="AlphaFoldDB" id="A0A6C0CML5"/>
<proteinExistence type="predicted"/>
<organism evidence="1">
    <name type="scientific">viral metagenome</name>
    <dbReference type="NCBI Taxonomy" id="1070528"/>
    <lineage>
        <taxon>unclassified sequences</taxon>
        <taxon>metagenomes</taxon>
        <taxon>organismal metagenomes</taxon>
    </lineage>
</organism>
<dbReference type="EMBL" id="MN739458">
    <property type="protein sequence ID" value="QHT05711.1"/>
    <property type="molecule type" value="Genomic_DNA"/>
</dbReference>
<accession>A0A6C0CML5</accession>
<protein>
    <submittedName>
        <fullName evidence="1">Uncharacterized protein</fullName>
    </submittedName>
</protein>
<evidence type="ECO:0000313" key="1">
    <source>
        <dbReference type="EMBL" id="QHT05711.1"/>
    </source>
</evidence>
<reference evidence="1" key="1">
    <citation type="journal article" date="2020" name="Nature">
        <title>Giant virus diversity and host interactions through global metagenomics.</title>
        <authorList>
            <person name="Schulz F."/>
            <person name="Roux S."/>
            <person name="Paez-Espino D."/>
            <person name="Jungbluth S."/>
            <person name="Walsh D.A."/>
            <person name="Denef V.J."/>
            <person name="McMahon K.D."/>
            <person name="Konstantinidis K.T."/>
            <person name="Eloe-Fadrosh E.A."/>
            <person name="Kyrpides N.C."/>
            <person name="Woyke T."/>
        </authorList>
    </citation>
    <scope>NUCLEOTIDE SEQUENCE</scope>
    <source>
        <strain evidence="1">GVMAG-M-3300021389-45</strain>
    </source>
</reference>
<name>A0A6C0CML5_9ZZZZ</name>